<dbReference type="SUPFAM" id="SSF49879">
    <property type="entry name" value="SMAD/FHA domain"/>
    <property type="match status" value="1"/>
</dbReference>
<evidence type="ECO:0000313" key="3">
    <source>
        <dbReference type="Proteomes" id="UP000562492"/>
    </source>
</evidence>
<organism evidence="2 3">
    <name type="scientific">Comamonas odontotermitis</name>
    <dbReference type="NCBI Taxonomy" id="379895"/>
    <lineage>
        <taxon>Bacteria</taxon>
        <taxon>Pseudomonadati</taxon>
        <taxon>Pseudomonadota</taxon>
        <taxon>Betaproteobacteria</taxon>
        <taxon>Burkholderiales</taxon>
        <taxon>Comamonadaceae</taxon>
        <taxon>Comamonas</taxon>
    </lineage>
</organism>
<keyword evidence="3" id="KW-1185">Reference proteome</keyword>
<dbReference type="Proteomes" id="UP000562492">
    <property type="component" value="Unassembled WGS sequence"/>
</dbReference>
<dbReference type="InterPro" id="IPR050923">
    <property type="entry name" value="Cell_Proc_Reg/RNA_Proc"/>
</dbReference>
<dbReference type="PANTHER" id="PTHR23308">
    <property type="entry name" value="NUCLEAR INHIBITOR OF PROTEIN PHOSPHATASE-1"/>
    <property type="match status" value="1"/>
</dbReference>
<dbReference type="CDD" id="cd00060">
    <property type="entry name" value="FHA"/>
    <property type="match status" value="1"/>
</dbReference>
<dbReference type="Pfam" id="PF00498">
    <property type="entry name" value="FHA"/>
    <property type="match status" value="1"/>
</dbReference>
<reference evidence="2 3" key="1">
    <citation type="submission" date="2020-08" db="EMBL/GenBank/DDBJ databases">
        <title>Functional genomics of gut bacteria from endangered species of beetles.</title>
        <authorList>
            <person name="Carlos-Shanley C."/>
        </authorList>
    </citation>
    <scope>NUCLEOTIDE SEQUENCE [LARGE SCALE GENOMIC DNA]</scope>
    <source>
        <strain evidence="2 3">S00124</strain>
    </source>
</reference>
<dbReference type="RefSeq" id="WP_184704421.1">
    <property type="nucleotide sequence ID" value="NZ_JACHKZ010000001.1"/>
</dbReference>
<accession>A0ABR6RAM5</accession>
<feature type="domain" description="FHA" evidence="1">
    <location>
        <begin position="13"/>
        <end position="64"/>
    </location>
</feature>
<evidence type="ECO:0000259" key="1">
    <source>
        <dbReference type="PROSITE" id="PS50006"/>
    </source>
</evidence>
<gene>
    <name evidence="2" type="ORF">HNP33_000250</name>
</gene>
<dbReference type="InterPro" id="IPR008984">
    <property type="entry name" value="SMAD_FHA_dom_sf"/>
</dbReference>
<evidence type="ECO:0000313" key="2">
    <source>
        <dbReference type="EMBL" id="MBB6576202.1"/>
    </source>
</evidence>
<sequence length="222" mass="23814">MVVQDYVLKESRTTLGRRSTNDIILTDMAVSGEHVAFTYEKKIGIVVVEDLGSTNGTRVNGIKIRRQVLQSGDLLDIGKCRIRFLMSSIAPETGSPNGSFYTEALSVPVPHMLPENDSHEEGPSTSPAAFPHHEEALYSAGAHLRAVKGADEDVMLSKIVTAVGRPGIAVVAFTRRGKGYVVSKVDGVTDAKLNGRALNATEAAVKGGDKIELAGMEYEFLT</sequence>
<dbReference type="Gene3D" id="2.60.200.20">
    <property type="match status" value="1"/>
</dbReference>
<name>A0ABR6RAM5_9BURK</name>
<dbReference type="EMBL" id="JACHKZ010000001">
    <property type="protein sequence ID" value="MBB6576202.1"/>
    <property type="molecule type" value="Genomic_DNA"/>
</dbReference>
<proteinExistence type="predicted"/>
<protein>
    <recommendedName>
        <fullName evidence="1">FHA domain-containing protein</fullName>
    </recommendedName>
</protein>
<comment type="caution">
    <text evidence="2">The sequence shown here is derived from an EMBL/GenBank/DDBJ whole genome shotgun (WGS) entry which is preliminary data.</text>
</comment>
<dbReference type="PROSITE" id="PS50006">
    <property type="entry name" value="FHA_DOMAIN"/>
    <property type="match status" value="1"/>
</dbReference>
<dbReference type="InterPro" id="IPR000253">
    <property type="entry name" value="FHA_dom"/>
</dbReference>
<dbReference type="SMART" id="SM00240">
    <property type="entry name" value="FHA"/>
    <property type="match status" value="1"/>
</dbReference>